<dbReference type="InterPro" id="IPR025857">
    <property type="entry name" value="MacB_PCD"/>
</dbReference>
<dbReference type="Pfam" id="PF12704">
    <property type="entry name" value="MacB_PCD"/>
    <property type="match status" value="1"/>
</dbReference>
<keyword evidence="5 7" id="KW-0472">Membrane</keyword>
<dbReference type="RefSeq" id="WP_248593956.1">
    <property type="nucleotide sequence ID" value="NZ_BAABEB010000011.1"/>
</dbReference>
<dbReference type="EMBL" id="CP051627">
    <property type="protein sequence ID" value="UPT23663.1"/>
    <property type="molecule type" value="Genomic_DNA"/>
</dbReference>
<dbReference type="PANTHER" id="PTHR30572:SF4">
    <property type="entry name" value="ABC TRANSPORTER PERMEASE YTRF"/>
    <property type="match status" value="1"/>
</dbReference>
<reference evidence="10 11" key="1">
    <citation type="submission" date="2020-04" db="EMBL/GenBank/DDBJ databases">
        <title>Thermobifida alba genome sequencing and assembly.</title>
        <authorList>
            <person name="Luzics S."/>
            <person name="Horvath B."/>
            <person name="Nagy I."/>
            <person name="Toth A."/>
            <person name="Nagy I."/>
            <person name="Kukolya J."/>
        </authorList>
    </citation>
    <scope>NUCLEOTIDE SEQUENCE [LARGE SCALE GENOMIC DNA]</scope>
    <source>
        <strain evidence="10 11">DSM 43795</strain>
    </source>
</reference>
<evidence type="ECO:0000256" key="5">
    <source>
        <dbReference type="ARBA" id="ARBA00023136"/>
    </source>
</evidence>
<organism evidence="10 11">
    <name type="scientific">Thermobifida alba</name>
    <name type="common">Thermomonospora alba</name>
    <dbReference type="NCBI Taxonomy" id="53522"/>
    <lineage>
        <taxon>Bacteria</taxon>
        <taxon>Bacillati</taxon>
        <taxon>Actinomycetota</taxon>
        <taxon>Actinomycetes</taxon>
        <taxon>Streptosporangiales</taxon>
        <taxon>Nocardiopsidaceae</taxon>
        <taxon>Thermobifida</taxon>
    </lineage>
</organism>
<proteinExistence type="inferred from homology"/>
<evidence type="ECO:0000256" key="6">
    <source>
        <dbReference type="ARBA" id="ARBA00038076"/>
    </source>
</evidence>
<comment type="subcellular location">
    <subcellularLocation>
        <location evidence="1">Cell membrane</location>
        <topology evidence="1">Multi-pass membrane protein</topology>
    </subcellularLocation>
</comment>
<sequence>MLRSITAGLVLAFAGSRANVARTILSCAGIVIGIGALITVVTVGDVGERYARAYSEAVAGRAATLQVDLMVRPGNLEAFEADLLRAGGSAVSLDTWLGGPLIRSAGTTVPEASITAVDASLSDIRRLEMVRGRWFAEQDRASLVPMLVVNEELADILGDGTDVQIGSRRWLDARVVGVVESNAFSSYPQAYLLRAPASAELLSSSEEDMQSYSVLLPPDDADPEAFLARLESAAWRWDLPASSVREAVSVWRSDDAAEVQEILDYLSLGLLGVASITLLTGLLGVLNVGLVTVRERRRELATYRALGASSLTLFVAVVTEAVVVSVVAGAIALALCLAGAWGVDLLASPYLPSDVSVSVPPEAALVGLSGAAFVGLLAGVIPAWRALRASVVAGLRE</sequence>
<gene>
    <name evidence="10" type="ORF">FOF52_20585</name>
</gene>
<evidence type="ECO:0000259" key="8">
    <source>
        <dbReference type="Pfam" id="PF02687"/>
    </source>
</evidence>
<keyword evidence="11" id="KW-1185">Reference proteome</keyword>
<keyword evidence="3 7" id="KW-0812">Transmembrane</keyword>
<feature type="transmembrane region" description="Helical" evidence="7">
    <location>
        <begin position="311"/>
        <end position="343"/>
    </location>
</feature>
<keyword evidence="4 7" id="KW-1133">Transmembrane helix</keyword>
<name>A0ABY4LB30_THEAE</name>
<dbReference type="Proteomes" id="UP000832041">
    <property type="component" value="Chromosome"/>
</dbReference>
<evidence type="ECO:0000259" key="9">
    <source>
        <dbReference type="Pfam" id="PF12704"/>
    </source>
</evidence>
<feature type="transmembrane region" description="Helical" evidence="7">
    <location>
        <begin position="265"/>
        <end position="290"/>
    </location>
</feature>
<keyword evidence="2" id="KW-1003">Cell membrane</keyword>
<feature type="domain" description="ABC3 transporter permease C-terminal" evidence="8">
    <location>
        <begin position="273"/>
        <end position="390"/>
    </location>
</feature>
<evidence type="ECO:0000313" key="10">
    <source>
        <dbReference type="EMBL" id="UPT23663.1"/>
    </source>
</evidence>
<evidence type="ECO:0000256" key="7">
    <source>
        <dbReference type="SAM" id="Phobius"/>
    </source>
</evidence>
<dbReference type="PANTHER" id="PTHR30572">
    <property type="entry name" value="MEMBRANE COMPONENT OF TRANSPORTER-RELATED"/>
    <property type="match status" value="1"/>
</dbReference>
<evidence type="ECO:0000256" key="4">
    <source>
        <dbReference type="ARBA" id="ARBA00022989"/>
    </source>
</evidence>
<dbReference type="Pfam" id="PF02687">
    <property type="entry name" value="FtsX"/>
    <property type="match status" value="1"/>
</dbReference>
<protein>
    <submittedName>
        <fullName evidence="10">FtsX-like permease family protein</fullName>
    </submittedName>
</protein>
<feature type="transmembrane region" description="Helical" evidence="7">
    <location>
        <begin position="363"/>
        <end position="387"/>
    </location>
</feature>
<comment type="similarity">
    <text evidence="6">Belongs to the ABC-4 integral membrane protein family.</text>
</comment>
<dbReference type="InterPro" id="IPR003838">
    <property type="entry name" value="ABC3_permease_C"/>
</dbReference>
<evidence type="ECO:0000256" key="3">
    <source>
        <dbReference type="ARBA" id="ARBA00022692"/>
    </source>
</evidence>
<feature type="domain" description="MacB-like periplasmic core" evidence="9">
    <location>
        <begin position="23"/>
        <end position="232"/>
    </location>
</feature>
<accession>A0ABY4LB30</accession>
<dbReference type="InterPro" id="IPR050250">
    <property type="entry name" value="Macrolide_Exporter_MacB"/>
</dbReference>
<evidence type="ECO:0000313" key="11">
    <source>
        <dbReference type="Proteomes" id="UP000832041"/>
    </source>
</evidence>
<evidence type="ECO:0000256" key="2">
    <source>
        <dbReference type="ARBA" id="ARBA00022475"/>
    </source>
</evidence>
<evidence type="ECO:0000256" key="1">
    <source>
        <dbReference type="ARBA" id="ARBA00004651"/>
    </source>
</evidence>